<dbReference type="SUPFAM" id="SSF101386">
    <property type="entry name" value="all-alpha NTP pyrophosphatases"/>
    <property type="match status" value="1"/>
</dbReference>
<dbReference type="CDD" id="cd11533">
    <property type="entry name" value="NTP-PPase_Af0060_like"/>
    <property type="match status" value="1"/>
</dbReference>
<evidence type="ECO:0008006" key="3">
    <source>
        <dbReference type="Google" id="ProtNLM"/>
    </source>
</evidence>
<evidence type="ECO:0000313" key="1">
    <source>
        <dbReference type="EMBL" id="KRM95150.1"/>
    </source>
</evidence>
<dbReference type="STRING" id="1423725.FC19_GL002245"/>
<organism evidence="1 2">
    <name type="scientific">Liquorilactobacillus aquaticus DSM 21051</name>
    <dbReference type="NCBI Taxonomy" id="1423725"/>
    <lineage>
        <taxon>Bacteria</taxon>
        <taxon>Bacillati</taxon>
        <taxon>Bacillota</taxon>
        <taxon>Bacilli</taxon>
        <taxon>Lactobacillales</taxon>
        <taxon>Lactobacillaceae</taxon>
        <taxon>Liquorilactobacillus</taxon>
    </lineage>
</organism>
<proteinExistence type="predicted"/>
<name>A0A0R2CTS1_9LACO</name>
<evidence type="ECO:0000313" key="2">
    <source>
        <dbReference type="Proteomes" id="UP000051015"/>
    </source>
</evidence>
<keyword evidence="2" id="KW-1185">Reference proteome</keyword>
<dbReference type="Gene3D" id="1.10.287.1080">
    <property type="entry name" value="MazG-like"/>
    <property type="match status" value="1"/>
</dbReference>
<dbReference type="EMBL" id="AYZD01000033">
    <property type="protein sequence ID" value="KRM95150.1"/>
    <property type="molecule type" value="Genomic_DNA"/>
</dbReference>
<dbReference type="AlphaFoldDB" id="A0A0R2CTS1"/>
<dbReference type="InterPro" id="IPR044548">
    <property type="entry name" value="AF0060_NTP-PPase_MazG-like"/>
</dbReference>
<protein>
    <recommendedName>
        <fullName evidence="3">NTP pyrophosphohydrolase MazG putative catalytic core domain-containing protein</fullName>
    </recommendedName>
</protein>
<sequence length="98" mass="10907">MNDLILEIEKAASLEPKSVGQQLLKLMEEVGEASQAYLSAEDVSGSSYKNLSLNNTKEELVDVLLVTYAILIKMDVSHAELAELLKEKTAKWIKKQNN</sequence>
<accession>A0A0R2CTS1</accession>
<gene>
    <name evidence="1" type="ORF">FC19_GL002245</name>
</gene>
<reference evidence="1 2" key="1">
    <citation type="journal article" date="2015" name="Genome Announc.">
        <title>Expanding the biotechnology potential of lactobacilli through comparative genomics of 213 strains and associated genera.</title>
        <authorList>
            <person name="Sun Z."/>
            <person name="Harris H.M."/>
            <person name="McCann A."/>
            <person name="Guo C."/>
            <person name="Argimon S."/>
            <person name="Zhang W."/>
            <person name="Yang X."/>
            <person name="Jeffery I.B."/>
            <person name="Cooney J.C."/>
            <person name="Kagawa T.F."/>
            <person name="Liu W."/>
            <person name="Song Y."/>
            <person name="Salvetti E."/>
            <person name="Wrobel A."/>
            <person name="Rasinkangas P."/>
            <person name="Parkhill J."/>
            <person name="Rea M.C."/>
            <person name="O'Sullivan O."/>
            <person name="Ritari J."/>
            <person name="Douillard F.P."/>
            <person name="Paul Ross R."/>
            <person name="Yang R."/>
            <person name="Briner A.E."/>
            <person name="Felis G.E."/>
            <person name="de Vos W.M."/>
            <person name="Barrangou R."/>
            <person name="Klaenhammer T.R."/>
            <person name="Caufield P.W."/>
            <person name="Cui Y."/>
            <person name="Zhang H."/>
            <person name="O'Toole P.W."/>
        </authorList>
    </citation>
    <scope>NUCLEOTIDE SEQUENCE [LARGE SCALE GENOMIC DNA]</scope>
    <source>
        <strain evidence="1 2">DSM 21051</strain>
    </source>
</reference>
<dbReference type="PATRIC" id="fig|1423725.3.peg.2312"/>
<comment type="caution">
    <text evidence="1">The sequence shown here is derived from an EMBL/GenBank/DDBJ whole genome shotgun (WGS) entry which is preliminary data.</text>
</comment>
<dbReference type="RefSeq" id="WP_057876853.1">
    <property type="nucleotide sequence ID" value="NZ_AYZD01000033.1"/>
</dbReference>
<dbReference type="Proteomes" id="UP000051015">
    <property type="component" value="Unassembled WGS sequence"/>
</dbReference>
<dbReference type="OrthoDB" id="2327794at2"/>